<protein>
    <submittedName>
        <fullName evidence="2">Uncharacterized protein</fullName>
    </submittedName>
</protein>
<name>A0AAD8GWY2_9APIA</name>
<dbReference type="Proteomes" id="UP001237642">
    <property type="component" value="Unassembled WGS sequence"/>
</dbReference>
<dbReference type="AlphaFoldDB" id="A0AAD8GWY2"/>
<keyword evidence="1" id="KW-0812">Transmembrane</keyword>
<evidence type="ECO:0000313" key="3">
    <source>
        <dbReference type="Proteomes" id="UP001237642"/>
    </source>
</evidence>
<keyword evidence="1" id="KW-1133">Transmembrane helix</keyword>
<keyword evidence="3" id="KW-1185">Reference proteome</keyword>
<reference evidence="2" key="2">
    <citation type="submission" date="2023-05" db="EMBL/GenBank/DDBJ databases">
        <authorList>
            <person name="Schelkunov M.I."/>
        </authorList>
    </citation>
    <scope>NUCLEOTIDE SEQUENCE</scope>
    <source>
        <strain evidence="2">Hsosn_3</strain>
        <tissue evidence="2">Leaf</tissue>
    </source>
</reference>
<proteinExistence type="predicted"/>
<dbReference type="EMBL" id="JAUIZM010000011">
    <property type="protein sequence ID" value="KAK1356184.1"/>
    <property type="molecule type" value="Genomic_DNA"/>
</dbReference>
<sequence length="153" mass="17021">MRKKSGLFSPFGNPFFITSHALFQKGAATLYGFVTCEFPSFFFGAFVITLMVPECNVYESYIKGNMCCAIAAMLTDLLKSFKQSVLMQTSGISSDAFAADLRMMPVDIFHNVPSEFDDLVSVKKRVKAACRCPLSVDMCSPVSLGTQHRKKKW</sequence>
<keyword evidence="1" id="KW-0472">Membrane</keyword>
<comment type="caution">
    <text evidence="2">The sequence shown here is derived from an EMBL/GenBank/DDBJ whole genome shotgun (WGS) entry which is preliminary data.</text>
</comment>
<gene>
    <name evidence="2" type="ORF">POM88_049440</name>
</gene>
<accession>A0AAD8GWY2</accession>
<organism evidence="2 3">
    <name type="scientific">Heracleum sosnowskyi</name>
    <dbReference type="NCBI Taxonomy" id="360622"/>
    <lineage>
        <taxon>Eukaryota</taxon>
        <taxon>Viridiplantae</taxon>
        <taxon>Streptophyta</taxon>
        <taxon>Embryophyta</taxon>
        <taxon>Tracheophyta</taxon>
        <taxon>Spermatophyta</taxon>
        <taxon>Magnoliopsida</taxon>
        <taxon>eudicotyledons</taxon>
        <taxon>Gunneridae</taxon>
        <taxon>Pentapetalae</taxon>
        <taxon>asterids</taxon>
        <taxon>campanulids</taxon>
        <taxon>Apiales</taxon>
        <taxon>Apiaceae</taxon>
        <taxon>Apioideae</taxon>
        <taxon>apioid superclade</taxon>
        <taxon>Tordylieae</taxon>
        <taxon>Tordyliinae</taxon>
        <taxon>Heracleum</taxon>
    </lineage>
</organism>
<evidence type="ECO:0000256" key="1">
    <source>
        <dbReference type="SAM" id="Phobius"/>
    </source>
</evidence>
<evidence type="ECO:0000313" key="2">
    <source>
        <dbReference type="EMBL" id="KAK1356184.1"/>
    </source>
</evidence>
<feature type="transmembrane region" description="Helical" evidence="1">
    <location>
        <begin position="28"/>
        <end position="48"/>
    </location>
</feature>
<reference evidence="2" key="1">
    <citation type="submission" date="2023-02" db="EMBL/GenBank/DDBJ databases">
        <title>Genome of toxic invasive species Heracleum sosnowskyi carries increased number of genes despite the absence of recent whole-genome duplications.</title>
        <authorList>
            <person name="Schelkunov M."/>
            <person name="Shtratnikova V."/>
            <person name="Makarenko M."/>
            <person name="Klepikova A."/>
            <person name="Omelchenko D."/>
            <person name="Novikova G."/>
            <person name="Obukhova E."/>
            <person name="Bogdanov V."/>
            <person name="Penin A."/>
            <person name="Logacheva M."/>
        </authorList>
    </citation>
    <scope>NUCLEOTIDE SEQUENCE</scope>
    <source>
        <strain evidence="2">Hsosn_3</strain>
        <tissue evidence="2">Leaf</tissue>
    </source>
</reference>